<keyword evidence="3" id="KW-1185">Reference proteome</keyword>
<evidence type="ECO:0000256" key="1">
    <source>
        <dbReference type="SAM" id="Phobius"/>
    </source>
</evidence>
<dbReference type="AlphaFoldDB" id="A0A0B2BTG5"/>
<organism evidence="2 3">
    <name type="scientific">Mumia flava</name>
    <dbReference type="NCBI Taxonomy" id="1348852"/>
    <lineage>
        <taxon>Bacteria</taxon>
        <taxon>Bacillati</taxon>
        <taxon>Actinomycetota</taxon>
        <taxon>Actinomycetes</taxon>
        <taxon>Propionibacteriales</taxon>
        <taxon>Nocardioidaceae</taxon>
        <taxon>Mumia</taxon>
    </lineage>
</organism>
<evidence type="ECO:0000313" key="3">
    <source>
        <dbReference type="Proteomes" id="UP000230842"/>
    </source>
</evidence>
<protein>
    <submittedName>
        <fullName evidence="2">Uncharacterized protein</fullName>
    </submittedName>
</protein>
<dbReference type="Proteomes" id="UP000230842">
    <property type="component" value="Unassembled WGS sequence"/>
</dbReference>
<sequence length="111" mass="12774">MSEVQTTITWSLGTLLTLCTIAGLATKFILVPYLREHLVKPVELVKKQVTENHHSNTRPTVLDRIDDVQQAVVTLGNRLEDDRNALQRHLDWSNNEFREVWKALGKREDTP</sequence>
<proteinExistence type="predicted"/>
<gene>
    <name evidence="2" type="ORF">CLV56_3999</name>
</gene>
<keyword evidence="1" id="KW-1133">Transmembrane helix</keyword>
<reference evidence="2 3" key="1">
    <citation type="submission" date="2017-11" db="EMBL/GenBank/DDBJ databases">
        <title>Genomic Encyclopedia of Archaeal and Bacterial Type Strains, Phase II (KMG-II): From Individual Species to Whole Genera.</title>
        <authorList>
            <person name="Goeker M."/>
        </authorList>
    </citation>
    <scope>NUCLEOTIDE SEQUENCE [LARGE SCALE GENOMIC DNA]</scope>
    <source>
        <strain evidence="2 3">DSM 27763</strain>
    </source>
</reference>
<dbReference type="RefSeq" id="WP_039342032.1">
    <property type="nucleotide sequence ID" value="NZ_PGEZ01000003.1"/>
</dbReference>
<evidence type="ECO:0000313" key="2">
    <source>
        <dbReference type="EMBL" id="PJJ48294.1"/>
    </source>
</evidence>
<accession>A0A0B2BTG5</accession>
<keyword evidence="1" id="KW-0472">Membrane</keyword>
<comment type="caution">
    <text evidence="2">The sequence shown here is derived from an EMBL/GenBank/DDBJ whole genome shotgun (WGS) entry which is preliminary data.</text>
</comment>
<name>A0A0B2BTG5_9ACTN</name>
<dbReference type="EMBL" id="PGEZ01000003">
    <property type="protein sequence ID" value="PJJ48294.1"/>
    <property type="molecule type" value="Genomic_DNA"/>
</dbReference>
<feature type="transmembrane region" description="Helical" evidence="1">
    <location>
        <begin position="12"/>
        <end position="34"/>
    </location>
</feature>
<keyword evidence="1" id="KW-0812">Transmembrane</keyword>